<dbReference type="InterPro" id="IPR015946">
    <property type="entry name" value="KH_dom-like_a/b"/>
</dbReference>
<dbReference type="Gene3D" id="3.40.50.300">
    <property type="entry name" value="P-loop containing nucleotide triphosphate hydrolases"/>
    <property type="match status" value="1"/>
</dbReference>
<dbReference type="EMBL" id="CAJFDI010000006">
    <property type="protein sequence ID" value="CAD5234360.1"/>
    <property type="molecule type" value="Genomic_DNA"/>
</dbReference>
<evidence type="ECO:0000313" key="9">
    <source>
        <dbReference type="Proteomes" id="UP000659654"/>
    </source>
</evidence>
<dbReference type="Proteomes" id="UP000659654">
    <property type="component" value="Unassembled WGS sequence"/>
</dbReference>
<proteinExistence type="inferred from homology"/>
<comment type="similarity">
    <text evidence="1">Belongs to the TRAFAC class TrmE-Era-EngA-EngB-Septin-like GTPase superfamily. Era GTPase family.</text>
</comment>
<dbReference type="InterPro" id="IPR005662">
    <property type="entry name" value="GTPase_Era-like"/>
</dbReference>
<evidence type="ECO:0000313" key="8">
    <source>
        <dbReference type="Proteomes" id="UP000095284"/>
    </source>
</evidence>
<organism evidence="8 10">
    <name type="scientific">Bursaphelenchus xylophilus</name>
    <name type="common">Pinewood nematode worm</name>
    <name type="synonym">Aphelenchoides xylophilus</name>
    <dbReference type="NCBI Taxonomy" id="6326"/>
    <lineage>
        <taxon>Eukaryota</taxon>
        <taxon>Metazoa</taxon>
        <taxon>Ecdysozoa</taxon>
        <taxon>Nematoda</taxon>
        <taxon>Chromadorea</taxon>
        <taxon>Rhabditida</taxon>
        <taxon>Tylenchina</taxon>
        <taxon>Tylenchomorpha</taxon>
        <taxon>Aphelenchoidea</taxon>
        <taxon>Aphelenchoididae</taxon>
        <taxon>Bursaphelenchus</taxon>
    </lineage>
</organism>
<keyword evidence="9" id="KW-1185">Reference proteome</keyword>
<evidence type="ECO:0000256" key="3">
    <source>
        <dbReference type="ARBA" id="ARBA00022741"/>
    </source>
</evidence>
<dbReference type="GO" id="GO:0005525">
    <property type="term" value="F:GTP binding"/>
    <property type="evidence" value="ECO:0007669"/>
    <property type="project" value="UniProtKB-KW"/>
</dbReference>
<evidence type="ECO:0000256" key="5">
    <source>
        <dbReference type="ARBA" id="ARBA00030975"/>
    </source>
</evidence>
<dbReference type="Proteomes" id="UP000095284">
    <property type="component" value="Unplaced"/>
</dbReference>
<protein>
    <recommendedName>
        <fullName evidence="2">GTPase Era, mitochondrial</fullName>
    </recommendedName>
    <alternativeName>
        <fullName evidence="5">ERA-like protein 1</fullName>
    </alternativeName>
</protein>
<evidence type="ECO:0000256" key="2">
    <source>
        <dbReference type="ARBA" id="ARBA00019149"/>
    </source>
</evidence>
<reference evidence="7" key="2">
    <citation type="submission" date="2020-09" db="EMBL/GenBank/DDBJ databases">
        <authorList>
            <person name="Kikuchi T."/>
        </authorList>
    </citation>
    <scope>NUCLEOTIDE SEQUENCE</scope>
    <source>
        <strain evidence="7">Ka4C1</strain>
    </source>
</reference>
<evidence type="ECO:0000313" key="10">
    <source>
        <dbReference type="WBParaSite" id="BXY_1419000.1"/>
    </source>
</evidence>
<accession>A0A1I7SMA6</accession>
<dbReference type="Pfam" id="PF01926">
    <property type="entry name" value="MMR_HSR1"/>
    <property type="match status" value="1"/>
</dbReference>
<dbReference type="InterPro" id="IPR009019">
    <property type="entry name" value="KH_sf_prok-type"/>
</dbReference>
<dbReference type="InterPro" id="IPR006073">
    <property type="entry name" value="GTP-bd"/>
</dbReference>
<name>A0A1I7SMA6_BURXY</name>
<dbReference type="Gene3D" id="3.30.300.20">
    <property type="match status" value="1"/>
</dbReference>
<dbReference type="eggNOG" id="KOG1423">
    <property type="taxonomic scope" value="Eukaryota"/>
</dbReference>
<dbReference type="Proteomes" id="UP000582659">
    <property type="component" value="Unassembled WGS sequence"/>
</dbReference>
<keyword evidence="3" id="KW-0547">Nucleotide-binding</keyword>
<evidence type="ECO:0000259" key="6">
    <source>
        <dbReference type="Pfam" id="PF01926"/>
    </source>
</evidence>
<dbReference type="SUPFAM" id="SSF54814">
    <property type="entry name" value="Prokaryotic type KH domain (KH-domain type II)"/>
    <property type="match status" value="1"/>
</dbReference>
<dbReference type="GO" id="GO:0019843">
    <property type="term" value="F:rRNA binding"/>
    <property type="evidence" value="ECO:0007669"/>
    <property type="project" value="TreeGrafter"/>
</dbReference>
<dbReference type="InterPro" id="IPR027417">
    <property type="entry name" value="P-loop_NTPase"/>
</dbReference>
<dbReference type="PANTHER" id="PTHR42698">
    <property type="entry name" value="GTPASE ERA"/>
    <property type="match status" value="1"/>
</dbReference>
<dbReference type="OrthoDB" id="8954335at2759"/>
<dbReference type="AlphaFoldDB" id="A0A1I7SMA6"/>
<evidence type="ECO:0000313" key="7">
    <source>
        <dbReference type="EMBL" id="CAD5234360.1"/>
    </source>
</evidence>
<dbReference type="GO" id="GO:0000028">
    <property type="term" value="P:ribosomal small subunit assembly"/>
    <property type="evidence" value="ECO:0007669"/>
    <property type="project" value="TreeGrafter"/>
</dbReference>
<dbReference type="WBParaSite" id="BXY_1419000.1">
    <property type="protein sequence ID" value="BXY_1419000.1"/>
    <property type="gene ID" value="BXY_1419000"/>
</dbReference>
<dbReference type="SMR" id="A0A1I7SMA6"/>
<gene>
    <name evidence="7" type="ORF">BXYJ_LOCUS14451</name>
</gene>
<dbReference type="EMBL" id="CAJFCV020000006">
    <property type="protein sequence ID" value="CAG9130075.1"/>
    <property type="molecule type" value="Genomic_DNA"/>
</dbReference>
<dbReference type="GO" id="GO:0005759">
    <property type="term" value="C:mitochondrial matrix"/>
    <property type="evidence" value="ECO:0007669"/>
    <property type="project" value="TreeGrafter"/>
</dbReference>
<evidence type="ECO:0000256" key="1">
    <source>
        <dbReference type="ARBA" id="ARBA00007921"/>
    </source>
</evidence>
<feature type="domain" description="G" evidence="6">
    <location>
        <begin position="25"/>
        <end position="148"/>
    </location>
</feature>
<evidence type="ECO:0000256" key="4">
    <source>
        <dbReference type="ARBA" id="ARBA00023134"/>
    </source>
</evidence>
<dbReference type="NCBIfam" id="TIGR00231">
    <property type="entry name" value="small_GTP"/>
    <property type="match status" value="1"/>
</dbReference>
<dbReference type="InterPro" id="IPR005225">
    <property type="entry name" value="Small_GTP-bd"/>
</dbReference>
<reference evidence="10" key="1">
    <citation type="submission" date="2016-11" db="UniProtKB">
        <authorList>
            <consortium name="WormBaseParasite"/>
        </authorList>
    </citation>
    <scope>IDENTIFICATION</scope>
</reference>
<dbReference type="GO" id="GO:0043024">
    <property type="term" value="F:ribosomal small subunit binding"/>
    <property type="evidence" value="ECO:0007669"/>
    <property type="project" value="TreeGrafter"/>
</dbReference>
<keyword evidence="4" id="KW-0342">GTP-binding</keyword>
<dbReference type="SUPFAM" id="SSF52540">
    <property type="entry name" value="P-loop containing nucleoside triphosphate hydrolases"/>
    <property type="match status" value="1"/>
</dbReference>
<dbReference type="PANTHER" id="PTHR42698:SF1">
    <property type="entry name" value="GTPASE ERA, MITOCHONDRIAL"/>
    <property type="match status" value="1"/>
</dbReference>
<sequence>MRATFFCLARVHRNANSDIPLKEVRVAIIGSPNVGKSSLTNKLIRNDVCAVSKVIDTTRQNWVTKLKEDRVMLTVVDSPGVVGITHAKNVINTHSESKIMVDPEKAFRSAAQVLVVHDVTAPGKYIHHRVLHLLHRNSHIPSSLVLNKIDLTPQKSKLLELANVLTCGYVGGQPIQQNKVRMGGLQKIVDKQNTFAINPLANFMDGKSEEWEEEYNRVINKATHKCSWNETKKVFQSEYGWPHFQNIFFVSCNNGEGIDHVRNFLKNCAEHSESNIINSEVSPFRQRPNVIVGEHIRAAFLNSVPADIAYKLKVIVVDFENLGEEINVTADVICEKHRWAKLVNVVVDKQRRSLEENFSRLFQTQVHLRIHLKYQGKLVAPQE</sequence>